<evidence type="ECO:0000256" key="9">
    <source>
        <dbReference type="ARBA" id="ARBA00051542"/>
    </source>
</evidence>
<dbReference type="GO" id="GO:0032259">
    <property type="term" value="P:methylation"/>
    <property type="evidence" value="ECO:0007669"/>
    <property type="project" value="UniProtKB-KW"/>
</dbReference>
<evidence type="ECO:0000256" key="1">
    <source>
        <dbReference type="ARBA" id="ARBA00022490"/>
    </source>
</evidence>
<dbReference type="Gene3D" id="3.40.50.620">
    <property type="entry name" value="HUPs"/>
    <property type="match status" value="1"/>
</dbReference>
<proteinExistence type="inferred from homology"/>
<dbReference type="GO" id="GO:0008168">
    <property type="term" value="F:methyltransferase activity"/>
    <property type="evidence" value="ECO:0007669"/>
    <property type="project" value="UniProtKB-KW"/>
</dbReference>
<dbReference type="Pfam" id="PF20258">
    <property type="entry name" value="tRNA_Me_trans_C"/>
    <property type="match status" value="1"/>
</dbReference>
<feature type="binding site" evidence="10">
    <location>
        <position position="123"/>
    </location>
    <ligand>
        <name>ATP</name>
        <dbReference type="ChEBI" id="CHEBI:30616"/>
    </ligand>
</feature>
<protein>
    <recommendedName>
        <fullName evidence="10">tRNA-specific 2-thiouridylase MnmA</fullName>
        <ecNumber evidence="10">2.8.1.13</ecNumber>
    </recommendedName>
</protein>
<feature type="active site" description="Nucleophile" evidence="10">
    <location>
        <position position="99"/>
    </location>
</feature>
<dbReference type="GO" id="GO:0103016">
    <property type="term" value="F:tRNA-uridine 2-sulfurtransferase activity"/>
    <property type="evidence" value="ECO:0007669"/>
    <property type="project" value="UniProtKB-EC"/>
</dbReference>
<organism evidence="13 14">
    <name type="scientific">Treponema vincentii F0403</name>
    <dbReference type="NCBI Taxonomy" id="1125702"/>
    <lineage>
        <taxon>Bacteria</taxon>
        <taxon>Pseudomonadati</taxon>
        <taxon>Spirochaetota</taxon>
        <taxon>Spirochaetia</taxon>
        <taxon>Spirochaetales</taxon>
        <taxon>Treponemataceae</taxon>
        <taxon>Treponema</taxon>
    </lineage>
</organism>
<dbReference type="Gene3D" id="2.30.30.280">
    <property type="entry name" value="Adenine nucleotide alpha hydrolases-like domains"/>
    <property type="match status" value="1"/>
</dbReference>
<dbReference type="GO" id="GO:0005524">
    <property type="term" value="F:ATP binding"/>
    <property type="evidence" value="ECO:0007669"/>
    <property type="project" value="UniProtKB-KW"/>
</dbReference>
<keyword evidence="7 10" id="KW-0694">RNA-binding</keyword>
<sequence length="360" mass="39835">MGMKIAVGLSGGVDSTVAAKLLMEQGHEVCGVTLRVLNEKNPVAKEQSERIIGEAAQAARILSIPHRVYDFRAEFQTHIIDYFIQSYRNGETPNPCYICNKQIKFGLLLERALQEGCDAVATGHYAKVFQEPSGRYVLERGVDAQKDQSYFLALLSQEQLSRTLFPLAELTKPEVRLIAEKAGLVNAHKSDSQDICFVPDGDYTAVIEAFAPDAFPQGDFIDMNGIKVGTHRGLHRYTIGQRRGLALPFGYPIYVVEKSAEHNTVTVAPENGLFAAACFVRDVNWIAKIPNEPFYAEVKTRYRQQLKKARIEPIGDNRVRIVFTEPERAVARGQAAVFYRGSRVLGGGIIDSVEAMGGVV</sequence>
<keyword evidence="5 10" id="KW-0547">Nucleotide-binding</keyword>
<keyword evidence="14" id="KW-1185">Reference proteome</keyword>
<gene>
    <name evidence="10" type="primary">mnmA</name>
    <name evidence="13" type="ORF">HMPREF1222_00387</name>
</gene>
<dbReference type="InterPro" id="IPR014729">
    <property type="entry name" value="Rossmann-like_a/b/a_fold"/>
</dbReference>
<dbReference type="InterPro" id="IPR004506">
    <property type="entry name" value="MnmA-like"/>
</dbReference>
<dbReference type="PANTHER" id="PTHR11933:SF5">
    <property type="entry name" value="MITOCHONDRIAL TRNA-SPECIFIC 2-THIOURIDYLASE 1"/>
    <property type="match status" value="1"/>
</dbReference>
<keyword evidence="3 10" id="KW-0808">Transferase</keyword>
<feature type="disulfide bond" description="Alternate" evidence="10">
    <location>
        <begin position="99"/>
        <end position="196"/>
    </location>
</feature>
<dbReference type="EC" id="2.8.1.13" evidence="10"/>
<dbReference type="EMBL" id="ATFC01000001">
    <property type="protein sequence ID" value="EPF48123.1"/>
    <property type="molecule type" value="Genomic_DNA"/>
</dbReference>
<dbReference type="GO" id="GO:0005737">
    <property type="term" value="C:cytoplasm"/>
    <property type="evidence" value="ECO:0007669"/>
    <property type="project" value="UniProtKB-SubCell"/>
</dbReference>
<evidence type="ECO:0000313" key="14">
    <source>
        <dbReference type="Proteomes" id="UP000014605"/>
    </source>
</evidence>
<evidence type="ECO:0000256" key="4">
    <source>
        <dbReference type="ARBA" id="ARBA00022694"/>
    </source>
</evidence>
<evidence type="ECO:0000256" key="7">
    <source>
        <dbReference type="ARBA" id="ARBA00022884"/>
    </source>
</evidence>
<dbReference type="Pfam" id="PF20259">
    <property type="entry name" value="tRNA_Me_trans_M"/>
    <property type="match status" value="1"/>
</dbReference>
<dbReference type="AlphaFoldDB" id="S3LCI9"/>
<dbReference type="FunFam" id="2.30.30.280:FF:000001">
    <property type="entry name" value="tRNA-specific 2-thiouridylase MnmA"/>
    <property type="match status" value="1"/>
</dbReference>
<evidence type="ECO:0000256" key="3">
    <source>
        <dbReference type="ARBA" id="ARBA00022679"/>
    </source>
</evidence>
<keyword evidence="6 10" id="KW-0067">ATP-binding</keyword>
<dbReference type="FunFam" id="2.40.30.10:FF:000023">
    <property type="entry name" value="tRNA-specific 2-thiouridylase MnmA"/>
    <property type="match status" value="1"/>
</dbReference>
<dbReference type="HOGENOM" id="CLU_035188_0_0_12"/>
<feature type="active site" description="Cysteine persulfide intermediate" evidence="10">
    <location>
        <position position="196"/>
    </location>
</feature>
<dbReference type="GO" id="GO:0002143">
    <property type="term" value="P:tRNA wobble position uridine thiolation"/>
    <property type="evidence" value="ECO:0007669"/>
    <property type="project" value="TreeGrafter"/>
</dbReference>
<feature type="site" description="Interaction with tRNA" evidence="10">
    <location>
        <position position="334"/>
    </location>
</feature>
<comment type="function">
    <text evidence="10">Catalyzes the 2-thiolation of uridine at the wobble position (U34) of tRNA, leading to the formation of s(2)U34.</text>
</comment>
<comment type="caution">
    <text evidence="10">Lacks conserved residue(s) required for the propagation of feature annotation.</text>
</comment>
<dbReference type="HAMAP" id="MF_00144">
    <property type="entry name" value="tRNA_thiouridyl_MnmA"/>
    <property type="match status" value="1"/>
</dbReference>
<dbReference type="NCBIfam" id="NF001138">
    <property type="entry name" value="PRK00143.1"/>
    <property type="match status" value="1"/>
</dbReference>
<evidence type="ECO:0000256" key="8">
    <source>
        <dbReference type="ARBA" id="ARBA00023157"/>
    </source>
</evidence>
<dbReference type="CDD" id="cd01998">
    <property type="entry name" value="MnmA_TRMU-like"/>
    <property type="match status" value="1"/>
</dbReference>
<feature type="domain" description="tRNA-specific 2-thiouridylase MnmA-like central" evidence="12">
    <location>
        <begin position="217"/>
        <end position="268"/>
    </location>
</feature>
<evidence type="ECO:0000259" key="11">
    <source>
        <dbReference type="Pfam" id="PF20258"/>
    </source>
</evidence>
<comment type="subcellular location">
    <subcellularLocation>
        <location evidence="10">Cytoplasm</location>
    </subcellularLocation>
</comment>
<evidence type="ECO:0000256" key="10">
    <source>
        <dbReference type="HAMAP-Rule" id="MF_00144"/>
    </source>
</evidence>
<feature type="binding site" evidence="10">
    <location>
        <position position="34"/>
    </location>
    <ligand>
        <name>ATP</name>
        <dbReference type="ChEBI" id="CHEBI:30616"/>
    </ligand>
</feature>
<dbReference type="SUPFAM" id="SSF52402">
    <property type="entry name" value="Adenine nucleotide alpha hydrolases-like"/>
    <property type="match status" value="1"/>
</dbReference>
<evidence type="ECO:0000259" key="12">
    <source>
        <dbReference type="Pfam" id="PF20259"/>
    </source>
</evidence>
<comment type="similarity">
    <text evidence="10">Belongs to the MnmA/TRMU family.</text>
</comment>
<dbReference type="Pfam" id="PF03054">
    <property type="entry name" value="tRNA_Me_trans"/>
    <property type="match status" value="1"/>
</dbReference>
<reference evidence="13 14" key="1">
    <citation type="submission" date="2013-04" db="EMBL/GenBank/DDBJ databases">
        <title>The Genome Sequence of Treponema vincentii F0403.</title>
        <authorList>
            <consortium name="The Broad Institute Genomics Platform"/>
            <person name="Earl A."/>
            <person name="Ward D."/>
            <person name="Feldgarden M."/>
            <person name="Gevers D."/>
            <person name="Leonetti C."/>
            <person name="Izard J."/>
            <person name="Walker B."/>
            <person name="Young S."/>
            <person name="Zeng Q."/>
            <person name="Gargeya S."/>
            <person name="Fitzgerald M."/>
            <person name="Haas B."/>
            <person name="Abouelleil A."/>
            <person name="Allen A.W."/>
            <person name="Alvarado L."/>
            <person name="Arachchi H.M."/>
            <person name="Berlin A.M."/>
            <person name="Chapman S.B."/>
            <person name="Gainer-Dewar J."/>
            <person name="Goldberg J."/>
            <person name="Griggs A."/>
            <person name="Gujja S."/>
            <person name="Hansen M."/>
            <person name="Howarth C."/>
            <person name="Imamovic A."/>
            <person name="Ireland A."/>
            <person name="Larimer J."/>
            <person name="McCowan C."/>
            <person name="Murphy C."/>
            <person name="Pearson M."/>
            <person name="Poon T.W."/>
            <person name="Priest M."/>
            <person name="Roberts A."/>
            <person name="Saif S."/>
            <person name="Shea T."/>
            <person name="Sisk P."/>
            <person name="Sykes S."/>
            <person name="Wortman J."/>
            <person name="Nusbaum C."/>
            <person name="Birren B."/>
        </authorList>
    </citation>
    <scope>NUCLEOTIDE SEQUENCE [LARGE SCALE GENOMIC DNA]</scope>
    <source>
        <strain evidence="13 14">F0403</strain>
    </source>
</reference>
<dbReference type="PATRIC" id="fig|1125702.3.peg.407"/>
<keyword evidence="2 10" id="KW-0820">tRNA-binding</keyword>
<dbReference type="GO" id="GO:0000049">
    <property type="term" value="F:tRNA binding"/>
    <property type="evidence" value="ECO:0007669"/>
    <property type="project" value="UniProtKB-KW"/>
</dbReference>
<evidence type="ECO:0000256" key="2">
    <source>
        <dbReference type="ARBA" id="ARBA00022555"/>
    </source>
</evidence>
<name>S3LCI9_9SPIR</name>
<feature type="region of interest" description="Interaction with tRNA" evidence="10">
    <location>
        <begin position="146"/>
        <end position="148"/>
    </location>
</feature>
<dbReference type="InterPro" id="IPR046885">
    <property type="entry name" value="MnmA-like_C"/>
</dbReference>
<comment type="catalytic activity">
    <reaction evidence="9 10">
        <text>S-sulfanyl-L-cysteinyl-[protein] + uridine(34) in tRNA + AH2 + ATP = 2-thiouridine(34) in tRNA + L-cysteinyl-[protein] + A + AMP + diphosphate + H(+)</text>
        <dbReference type="Rhea" id="RHEA:47032"/>
        <dbReference type="Rhea" id="RHEA-COMP:10131"/>
        <dbReference type="Rhea" id="RHEA-COMP:11726"/>
        <dbReference type="Rhea" id="RHEA-COMP:11727"/>
        <dbReference type="Rhea" id="RHEA-COMP:11728"/>
        <dbReference type="ChEBI" id="CHEBI:13193"/>
        <dbReference type="ChEBI" id="CHEBI:15378"/>
        <dbReference type="ChEBI" id="CHEBI:17499"/>
        <dbReference type="ChEBI" id="CHEBI:29950"/>
        <dbReference type="ChEBI" id="CHEBI:30616"/>
        <dbReference type="ChEBI" id="CHEBI:33019"/>
        <dbReference type="ChEBI" id="CHEBI:61963"/>
        <dbReference type="ChEBI" id="CHEBI:65315"/>
        <dbReference type="ChEBI" id="CHEBI:87170"/>
        <dbReference type="ChEBI" id="CHEBI:456215"/>
        <dbReference type="EC" id="2.8.1.13"/>
    </reaction>
</comment>
<dbReference type="NCBIfam" id="TIGR00420">
    <property type="entry name" value="trmU"/>
    <property type="match status" value="1"/>
</dbReference>
<evidence type="ECO:0000313" key="13">
    <source>
        <dbReference type="EMBL" id="EPF48123.1"/>
    </source>
</evidence>
<dbReference type="PANTHER" id="PTHR11933">
    <property type="entry name" value="TRNA 5-METHYLAMINOMETHYL-2-THIOURIDYLATE -METHYLTRANSFERASE"/>
    <property type="match status" value="1"/>
</dbReference>
<feature type="region of interest" description="Interaction with tRNA" evidence="10">
    <location>
        <begin position="301"/>
        <end position="302"/>
    </location>
</feature>
<keyword evidence="4 10" id="KW-0819">tRNA processing</keyword>
<dbReference type="InterPro" id="IPR046884">
    <property type="entry name" value="MnmA-like_central"/>
</dbReference>
<dbReference type="Proteomes" id="UP000014605">
    <property type="component" value="Unassembled WGS sequence"/>
</dbReference>
<feature type="domain" description="tRNA-specific 2-thiouridylase MnmA-like C-terminal" evidence="11">
    <location>
        <begin position="278"/>
        <end position="350"/>
    </location>
</feature>
<dbReference type="Gene3D" id="2.40.30.10">
    <property type="entry name" value="Translation factors"/>
    <property type="match status" value="1"/>
</dbReference>
<keyword evidence="1 10" id="KW-0963">Cytoplasm</keyword>
<evidence type="ECO:0000256" key="6">
    <source>
        <dbReference type="ARBA" id="ARBA00022840"/>
    </source>
</evidence>
<dbReference type="InterPro" id="IPR023382">
    <property type="entry name" value="MnmA-like_central_sf"/>
</dbReference>
<keyword evidence="13" id="KW-0489">Methyltransferase</keyword>
<accession>S3LCI9</accession>
<keyword evidence="8 10" id="KW-1015">Disulfide bond</keyword>
<feature type="site" description="Interaction with tRNA" evidence="10">
    <location>
        <position position="124"/>
    </location>
</feature>
<comment type="caution">
    <text evidence="13">The sequence shown here is derived from an EMBL/GenBank/DDBJ whole genome shotgun (WGS) entry which is preliminary data.</text>
</comment>
<feature type="binding site" evidence="10">
    <location>
        <begin position="8"/>
        <end position="15"/>
    </location>
    <ligand>
        <name>ATP</name>
        <dbReference type="ChEBI" id="CHEBI:30616"/>
    </ligand>
</feature>
<evidence type="ECO:0000256" key="5">
    <source>
        <dbReference type="ARBA" id="ARBA00022741"/>
    </source>
</evidence>